<evidence type="ECO:0000313" key="21">
    <source>
        <dbReference type="Proteomes" id="UP001209878"/>
    </source>
</evidence>
<comment type="function">
    <text evidence="18">Bifunctional enzyme that catalyzes the last two steps of purine biosynthesis. Acts as a transformylase that incorporates a formyl group to the AMP analog AICAR (5-amino-1-(5-phospho-beta-D-ribosyl)imidazole-4-carboxamide) to produce the intermediate formyl-AICAR (FAICAR). Can use both 10-formyldihydrofolate and 10-formyltetrahydrofolate as the formyl donor in this reaction. Also catalyzes the cyclization of FAICAR to inosine monophosphate (IMP). Promotes insulin receptor/INSR autophosphorylation and is involved in INSR internalization.</text>
</comment>
<dbReference type="SUPFAM" id="SSF53927">
    <property type="entry name" value="Cytidine deaminase-like"/>
    <property type="match status" value="1"/>
</dbReference>
<dbReference type="SMART" id="SM00851">
    <property type="entry name" value="MGS"/>
    <property type="match status" value="1"/>
</dbReference>
<dbReference type="NCBIfam" id="NF005492">
    <property type="entry name" value="PRK07106.1"/>
    <property type="match status" value="1"/>
</dbReference>
<dbReference type="InterPro" id="IPR011607">
    <property type="entry name" value="MGS-like_dom"/>
</dbReference>
<evidence type="ECO:0000313" key="20">
    <source>
        <dbReference type="EMBL" id="KAK2175646.1"/>
    </source>
</evidence>
<comment type="pathway">
    <text evidence="3">Purine metabolism; IMP biosynthesis via de novo pathway; IMP from 5-formamido-1-(5-phospho-D-ribosyl)imidazole-4-carboxamide: step 1/1.</text>
</comment>
<dbReference type="PIRSF" id="PIRSF000414">
    <property type="entry name" value="AICARFT_IMPCHas"/>
    <property type="match status" value="1"/>
</dbReference>
<protein>
    <recommendedName>
        <fullName evidence="8">Bifunctional purine biosynthesis protein ATIC</fullName>
        <ecNumber evidence="6">2.1.2.3</ecNumber>
        <ecNumber evidence="7">3.5.4.10</ecNumber>
    </recommendedName>
    <alternativeName>
        <fullName evidence="14">AICAR transformylase/inosine monophosphate cyclohydrolase</fullName>
    </alternativeName>
</protein>
<evidence type="ECO:0000256" key="5">
    <source>
        <dbReference type="ARBA" id="ARBA00007667"/>
    </source>
</evidence>
<dbReference type="Gene3D" id="1.10.287.440">
    <property type="match status" value="1"/>
</dbReference>
<comment type="similarity">
    <text evidence="5">Belongs to the PurH family.</text>
</comment>
<evidence type="ECO:0000256" key="8">
    <source>
        <dbReference type="ARBA" id="ARBA00017905"/>
    </source>
</evidence>
<dbReference type="EC" id="2.1.2.3" evidence="6"/>
<dbReference type="PANTHER" id="PTHR11692">
    <property type="entry name" value="BIFUNCTIONAL PURINE BIOSYNTHESIS PROTEIN PURH"/>
    <property type="match status" value="1"/>
</dbReference>
<dbReference type="CDD" id="cd01421">
    <property type="entry name" value="IMPCH"/>
    <property type="match status" value="1"/>
</dbReference>
<dbReference type="GO" id="GO:0003937">
    <property type="term" value="F:IMP cyclohydrolase activity"/>
    <property type="evidence" value="ECO:0007669"/>
    <property type="project" value="UniProtKB-EC"/>
</dbReference>
<evidence type="ECO:0000256" key="7">
    <source>
        <dbReference type="ARBA" id="ARBA00012712"/>
    </source>
</evidence>
<evidence type="ECO:0000256" key="9">
    <source>
        <dbReference type="ARBA" id="ARBA00022490"/>
    </source>
</evidence>
<sequence>MVDSDRKERVALFSVSDKEGLVPFAQKLSELGFDLVASGGTAKVIREAGPVVKDVSELTGAPEMLGGRVKTLHPAVHAGILARRTPSDEADMAAQGHKYINLVVCNLYPFAKTISSPEVTVSDAVEQIDIGGVTLLRAAAKNHARVTVICDPADYDQILREIGSSKELDTSLDTRKTLALKAFNHTALYDDTISNYFRQQYASGVAQMPLRYGMNPHQQPAQLYTTLPQLPLKVLNGAPGFINLCDGLNAWQLVRELKQALSLPAAASFKHVSPAGAAVGVALSPEQAKLCMVDDLTEIITPLATAYARARGADRMSSFGDFIALSDVCDVATARIISREVSDGIIAPGYEPDALALLSKKKGGKYCIIQMDPSYEPEDRELRTLFGLKLEQKRNNARITSDLFTNIVSKNKDLSEEAVRDLIVATIALKYAQSNSVCYARDGQVIGIGAGQQSRIHCTRLAGDKADNWWLRQHPNVLGMKFKEGVKRAEKANVIDIYVSGTLGQDMPVDVWEKVLENPPTPLSQSERSSWLAKLQRVALSSDAFFPFRDNIDRAAQSGAQFVAAPSGSTNDAAVIDACNDHQMVLVHTNLRLFHH</sequence>
<keyword evidence="13" id="KW-0511">Multifunctional enzyme</keyword>
<keyword evidence="10" id="KW-0808">Transferase</keyword>
<evidence type="ECO:0000256" key="10">
    <source>
        <dbReference type="ARBA" id="ARBA00022679"/>
    </source>
</evidence>
<dbReference type="FunFam" id="1.10.287.440:FF:000001">
    <property type="entry name" value="Bifunctional purine biosynthesis protein PURH"/>
    <property type="match status" value="1"/>
</dbReference>
<comment type="caution">
    <text evidence="20">The sequence shown here is derived from an EMBL/GenBank/DDBJ whole genome shotgun (WGS) entry which is preliminary data.</text>
</comment>
<comment type="subunit">
    <text evidence="15">Homodimer. Associates with internalized INSR complexes on Golgi/endosomal membranes. Interacts with INSR; ATIC together with PRKAA2/AMPK2 and HACD3/PTPLAD1 is proposed to be part of a signaling network regulating INSR autophosphorylation and endocytosis.</text>
</comment>
<gene>
    <name evidence="20" type="ORF">NP493_717g01029</name>
</gene>
<dbReference type="FunFam" id="3.40.140.20:FF:000003">
    <property type="entry name" value="Bifunctional purine biosynthesis protein"/>
    <property type="match status" value="1"/>
</dbReference>
<dbReference type="Pfam" id="PF02142">
    <property type="entry name" value="MGS"/>
    <property type="match status" value="1"/>
</dbReference>
<dbReference type="SMART" id="SM00798">
    <property type="entry name" value="AICARFT_IMPCHas"/>
    <property type="match status" value="1"/>
</dbReference>
<evidence type="ECO:0000256" key="18">
    <source>
        <dbReference type="ARBA" id="ARBA00053070"/>
    </source>
</evidence>
<evidence type="ECO:0000256" key="4">
    <source>
        <dbReference type="ARBA" id="ARBA00004954"/>
    </source>
</evidence>
<dbReference type="Gene3D" id="3.40.50.1380">
    <property type="entry name" value="Methylglyoxal synthase-like domain"/>
    <property type="match status" value="1"/>
</dbReference>
<keyword evidence="9" id="KW-0963">Cytoplasm</keyword>
<dbReference type="InterPro" id="IPR024050">
    <property type="entry name" value="AICAR_Tfase_insert_dom_sf"/>
</dbReference>
<dbReference type="SUPFAM" id="SSF52335">
    <property type="entry name" value="Methylglyoxal synthase-like"/>
    <property type="match status" value="1"/>
</dbReference>
<evidence type="ECO:0000256" key="14">
    <source>
        <dbReference type="ARBA" id="ARBA00032307"/>
    </source>
</evidence>
<dbReference type="PANTHER" id="PTHR11692:SF0">
    <property type="entry name" value="BIFUNCTIONAL PURINE BIOSYNTHESIS PROTEIN ATIC"/>
    <property type="match status" value="1"/>
</dbReference>
<dbReference type="HAMAP" id="MF_00139">
    <property type="entry name" value="PurH"/>
    <property type="match status" value="1"/>
</dbReference>
<feature type="domain" description="MGS-like" evidence="19">
    <location>
        <begin position="1"/>
        <end position="150"/>
    </location>
</feature>
<keyword evidence="11" id="KW-0658">Purine biosynthesis</keyword>
<dbReference type="FunFam" id="3.40.50.1380:FF:000003">
    <property type="entry name" value="Bifunctional purine biosynthesis protein"/>
    <property type="match status" value="1"/>
</dbReference>
<dbReference type="InterPro" id="IPR002695">
    <property type="entry name" value="PurH-like"/>
</dbReference>
<accession>A0AAD9NPA0</accession>
<organism evidence="20 21">
    <name type="scientific">Ridgeia piscesae</name>
    <name type="common">Tubeworm</name>
    <dbReference type="NCBI Taxonomy" id="27915"/>
    <lineage>
        <taxon>Eukaryota</taxon>
        <taxon>Metazoa</taxon>
        <taxon>Spiralia</taxon>
        <taxon>Lophotrochozoa</taxon>
        <taxon>Annelida</taxon>
        <taxon>Polychaeta</taxon>
        <taxon>Sedentaria</taxon>
        <taxon>Canalipalpata</taxon>
        <taxon>Sabellida</taxon>
        <taxon>Siboglinidae</taxon>
        <taxon>Ridgeia</taxon>
    </lineage>
</organism>
<reference evidence="20" key="1">
    <citation type="journal article" date="2023" name="Mol. Biol. Evol.">
        <title>Third-Generation Sequencing Reveals the Adaptive Role of the Epigenome in Three Deep-Sea Polychaetes.</title>
        <authorList>
            <person name="Perez M."/>
            <person name="Aroh O."/>
            <person name="Sun Y."/>
            <person name="Lan Y."/>
            <person name="Juniper S.K."/>
            <person name="Young C.R."/>
            <person name="Angers B."/>
            <person name="Qian P.Y."/>
        </authorList>
    </citation>
    <scope>NUCLEOTIDE SEQUENCE</scope>
    <source>
        <strain evidence="20">R07B-5</strain>
    </source>
</reference>
<evidence type="ECO:0000256" key="6">
    <source>
        <dbReference type="ARBA" id="ARBA00012253"/>
    </source>
</evidence>
<dbReference type="EC" id="3.5.4.10" evidence="7"/>
<evidence type="ECO:0000259" key="19">
    <source>
        <dbReference type="PROSITE" id="PS51855"/>
    </source>
</evidence>
<keyword evidence="12" id="KW-0378">Hydrolase</keyword>
<dbReference type="EMBL" id="JAODUO010000717">
    <property type="protein sequence ID" value="KAK2175646.1"/>
    <property type="molecule type" value="Genomic_DNA"/>
</dbReference>
<dbReference type="InterPro" id="IPR016193">
    <property type="entry name" value="Cytidine_deaminase-like"/>
</dbReference>
<evidence type="ECO:0000256" key="13">
    <source>
        <dbReference type="ARBA" id="ARBA00023268"/>
    </source>
</evidence>
<evidence type="ECO:0000256" key="2">
    <source>
        <dbReference type="ARBA" id="ARBA00004514"/>
    </source>
</evidence>
<dbReference type="GO" id="GO:0004643">
    <property type="term" value="F:phosphoribosylaminoimidazolecarboxamide formyltransferase activity"/>
    <property type="evidence" value="ECO:0007669"/>
    <property type="project" value="UniProtKB-EC"/>
</dbReference>
<evidence type="ECO:0000256" key="1">
    <source>
        <dbReference type="ARBA" id="ARBA00000945"/>
    </source>
</evidence>
<dbReference type="PROSITE" id="PS51855">
    <property type="entry name" value="MGS"/>
    <property type="match status" value="1"/>
</dbReference>
<evidence type="ECO:0000256" key="17">
    <source>
        <dbReference type="ARBA" id="ARBA00048341"/>
    </source>
</evidence>
<comment type="subcellular location">
    <subcellularLocation>
        <location evidence="2">Cytoplasm</location>
        <location evidence="2">Cytosol</location>
    </subcellularLocation>
</comment>
<keyword evidence="21" id="KW-1185">Reference proteome</keyword>
<dbReference type="GO" id="GO:0006189">
    <property type="term" value="P:'de novo' IMP biosynthetic process"/>
    <property type="evidence" value="ECO:0007669"/>
    <property type="project" value="TreeGrafter"/>
</dbReference>
<dbReference type="GO" id="GO:0005829">
    <property type="term" value="C:cytosol"/>
    <property type="evidence" value="ECO:0007669"/>
    <property type="project" value="UniProtKB-SubCell"/>
</dbReference>
<evidence type="ECO:0000256" key="3">
    <source>
        <dbReference type="ARBA" id="ARBA00004844"/>
    </source>
</evidence>
<dbReference type="AlphaFoldDB" id="A0AAD9NPA0"/>
<proteinExistence type="inferred from homology"/>
<dbReference type="Pfam" id="PF01808">
    <property type="entry name" value="AICARFT_IMPCHas"/>
    <property type="match status" value="1"/>
</dbReference>
<name>A0AAD9NPA0_RIDPI</name>
<comment type="catalytic activity">
    <reaction evidence="16">
        <text>(6R)-10-formyltetrahydrofolate + 5-amino-1-(5-phospho-beta-D-ribosyl)imidazole-4-carboxamide = 5-formamido-1-(5-phospho-D-ribosyl)imidazole-4-carboxamide + (6S)-5,6,7,8-tetrahydrofolate</text>
        <dbReference type="Rhea" id="RHEA:22192"/>
        <dbReference type="ChEBI" id="CHEBI:57453"/>
        <dbReference type="ChEBI" id="CHEBI:58467"/>
        <dbReference type="ChEBI" id="CHEBI:58475"/>
        <dbReference type="ChEBI" id="CHEBI:195366"/>
        <dbReference type="EC" id="2.1.2.3"/>
    </reaction>
    <physiologicalReaction direction="left-to-right" evidence="16">
        <dbReference type="Rhea" id="RHEA:22193"/>
    </physiologicalReaction>
</comment>
<evidence type="ECO:0000256" key="11">
    <source>
        <dbReference type="ARBA" id="ARBA00022755"/>
    </source>
</evidence>
<dbReference type="InterPro" id="IPR036914">
    <property type="entry name" value="MGS-like_dom_sf"/>
</dbReference>
<dbReference type="InterPro" id="IPR024051">
    <property type="entry name" value="AICAR_Tfase_dup_dom_sf"/>
</dbReference>
<comment type="pathway">
    <text evidence="4">Purine metabolism; IMP biosynthesis via de novo pathway; 5-formamido-1-(5-phospho-D-ribosyl)imidazole-4-carboxamide from 5-amino-1-(5-phospho-D-ribosyl)imidazole-4-carboxamide (10-formyl THF route): step 1/1.</text>
</comment>
<dbReference type="Gene3D" id="3.40.140.20">
    <property type="match status" value="2"/>
</dbReference>
<evidence type="ECO:0000256" key="12">
    <source>
        <dbReference type="ARBA" id="ARBA00022801"/>
    </source>
</evidence>
<comment type="catalytic activity">
    <reaction evidence="17">
        <text>IMP + H2O = 5-formamido-1-(5-phospho-D-ribosyl)imidazole-4-carboxamide</text>
        <dbReference type="Rhea" id="RHEA:18445"/>
        <dbReference type="ChEBI" id="CHEBI:15377"/>
        <dbReference type="ChEBI" id="CHEBI:58053"/>
        <dbReference type="ChEBI" id="CHEBI:58467"/>
        <dbReference type="EC" id="3.5.4.10"/>
    </reaction>
    <physiologicalReaction direction="right-to-left" evidence="17">
        <dbReference type="Rhea" id="RHEA:18447"/>
    </physiologicalReaction>
</comment>
<evidence type="ECO:0000256" key="15">
    <source>
        <dbReference type="ARBA" id="ARBA00046691"/>
    </source>
</evidence>
<comment type="catalytic activity">
    <reaction evidence="1">
        <text>10-formyldihydrofolate + 5-amino-1-(5-phospho-beta-D-ribosyl)imidazole-4-carboxamide = 5-formamido-1-(5-phospho-D-ribosyl)imidazole-4-carboxamide + 7,8-dihydrofolate</text>
        <dbReference type="Rhea" id="RHEA:59144"/>
        <dbReference type="ChEBI" id="CHEBI:57451"/>
        <dbReference type="ChEBI" id="CHEBI:57452"/>
        <dbReference type="ChEBI" id="CHEBI:58467"/>
        <dbReference type="ChEBI" id="CHEBI:58475"/>
    </reaction>
    <physiologicalReaction direction="left-to-right" evidence="1">
        <dbReference type="Rhea" id="RHEA:59145"/>
    </physiologicalReaction>
</comment>
<evidence type="ECO:0000256" key="16">
    <source>
        <dbReference type="ARBA" id="ARBA00047515"/>
    </source>
</evidence>
<dbReference type="NCBIfam" id="TIGR00355">
    <property type="entry name" value="purH"/>
    <property type="match status" value="1"/>
</dbReference>
<dbReference type="Proteomes" id="UP001209878">
    <property type="component" value="Unassembled WGS sequence"/>
</dbReference>